<organism evidence="2 3">
    <name type="scientific">Sorghum bicolor</name>
    <name type="common">Sorghum</name>
    <name type="synonym">Sorghum vulgare</name>
    <dbReference type="NCBI Taxonomy" id="4558"/>
    <lineage>
        <taxon>Eukaryota</taxon>
        <taxon>Viridiplantae</taxon>
        <taxon>Streptophyta</taxon>
        <taxon>Embryophyta</taxon>
        <taxon>Tracheophyta</taxon>
        <taxon>Spermatophyta</taxon>
        <taxon>Magnoliopsida</taxon>
        <taxon>Liliopsida</taxon>
        <taxon>Poales</taxon>
        <taxon>Poaceae</taxon>
        <taxon>PACMAD clade</taxon>
        <taxon>Panicoideae</taxon>
        <taxon>Andropogonodae</taxon>
        <taxon>Andropogoneae</taxon>
        <taxon>Sorghinae</taxon>
        <taxon>Sorghum</taxon>
    </lineage>
</organism>
<evidence type="ECO:0000313" key="3">
    <source>
        <dbReference type="Proteomes" id="UP000807115"/>
    </source>
</evidence>
<gene>
    <name evidence="2" type="ORF">BDA96_04G380500</name>
</gene>
<sequence length="97" mass="10562">MQVRPQLGKHQSTATPACDRDSHAQSENTDHGSGKIEDQRSWLSGHRLATIVEQLASHGTKQLAADLLNTSGGGLPKRVKKARERTETARMLKSFGS</sequence>
<protein>
    <submittedName>
        <fullName evidence="2">Uncharacterized protein</fullName>
    </submittedName>
</protein>
<dbReference type="Proteomes" id="UP000807115">
    <property type="component" value="Chromosome 4"/>
</dbReference>
<feature type="compositionally biased region" description="Basic and acidic residues" evidence="1">
    <location>
        <begin position="18"/>
        <end position="40"/>
    </location>
</feature>
<dbReference type="EMBL" id="CM027683">
    <property type="protein sequence ID" value="KAG0535606.1"/>
    <property type="molecule type" value="Genomic_DNA"/>
</dbReference>
<feature type="region of interest" description="Disordered" evidence="1">
    <location>
        <begin position="1"/>
        <end position="41"/>
    </location>
</feature>
<evidence type="ECO:0000313" key="2">
    <source>
        <dbReference type="EMBL" id="KAG0535606.1"/>
    </source>
</evidence>
<proteinExistence type="predicted"/>
<accession>A0A921R8G7</accession>
<evidence type="ECO:0000256" key="1">
    <source>
        <dbReference type="SAM" id="MobiDB-lite"/>
    </source>
</evidence>
<reference evidence="2" key="1">
    <citation type="journal article" date="2019" name="BMC Genomics">
        <title>A new reference genome for Sorghum bicolor reveals high levels of sequence similarity between sweet and grain genotypes: implications for the genetics of sugar metabolism.</title>
        <authorList>
            <person name="Cooper E.A."/>
            <person name="Brenton Z.W."/>
            <person name="Flinn B.S."/>
            <person name="Jenkins J."/>
            <person name="Shu S."/>
            <person name="Flowers D."/>
            <person name="Luo F."/>
            <person name="Wang Y."/>
            <person name="Xia P."/>
            <person name="Barry K."/>
            <person name="Daum C."/>
            <person name="Lipzen A."/>
            <person name="Yoshinaga Y."/>
            <person name="Schmutz J."/>
            <person name="Saski C."/>
            <person name="Vermerris W."/>
            <person name="Kresovich S."/>
        </authorList>
    </citation>
    <scope>NUCLEOTIDE SEQUENCE</scope>
</reference>
<feature type="region of interest" description="Disordered" evidence="1">
    <location>
        <begin position="67"/>
        <end position="97"/>
    </location>
</feature>
<reference evidence="2" key="2">
    <citation type="submission" date="2020-10" db="EMBL/GenBank/DDBJ databases">
        <authorList>
            <person name="Cooper E.A."/>
            <person name="Brenton Z.W."/>
            <person name="Flinn B.S."/>
            <person name="Jenkins J."/>
            <person name="Shu S."/>
            <person name="Flowers D."/>
            <person name="Luo F."/>
            <person name="Wang Y."/>
            <person name="Xia P."/>
            <person name="Barry K."/>
            <person name="Daum C."/>
            <person name="Lipzen A."/>
            <person name="Yoshinaga Y."/>
            <person name="Schmutz J."/>
            <person name="Saski C."/>
            <person name="Vermerris W."/>
            <person name="Kresovich S."/>
        </authorList>
    </citation>
    <scope>NUCLEOTIDE SEQUENCE</scope>
</reference>
<dbReference type="AlphaFoldDB" id="A0A921R8G7"/>
<name>A0A921R8G7_SORBI</name>
<comment type="caution">
    <text evidence="2">The sequence shown here is derived from an EMBL/GenBank/DDBJ whole genome shotgun (WGS) entry which is preliminary data.</text>
</comment>